<feature type="repeat" description="Solcar" evidence="10">
    <location>
        <begin position="24"/>
        <end position="112"/>
    </location>
</feature>
<evidence type="ECO:0000256" key="8">
    <source>
        <dbReference type="ARBA" id="ARBA00023136"/>
    </source>
</evidence>
<proteinExistence type="inferred from homology"/>
<dbReference type="GO" id="GO:0071913">
    <property type="term" value="F:citrate secondary active transmembrane transporter activity"/>
    <property type="evidence" value="ECO:0007669"/>
    <property type="project" value="TreeGrafter"/>
</dbReference>
<accession>A0A6A5G308</accession>
<keyword evidence="5" id="KW-0677">Repeat</keyword>
<evidence type="ECO:0000256" key="2">
    <source>
        <dbReference type="ARBA" id="ARBA00006375"/>
    </source>
</evidence>
<evidence type="ECO:0000256" key="3">
    <source>
        <dbReference type="ARBA" id="ARBA00022448"/>
    </source>
</evidence>
<evidence type="ECO:0000256" key="4">
    <source>
        <dbReference type="ARBA" id="ARBA00022692"/>
    </source>
</evidence>
<dbReference type="InterPro" id="IPR049563">
    <property type="entry name" value="TXTP-like"/>
</dbReference>
<keyword evidence="6 12" id="KW-1133">Transmembrane helix</keyword>
<dbReference type="PRINTS" id="PR00926">
    <property type="entry name" value="MITOCARRIER"/>
</dbReference>
<sequence length="313" mass="34765">MDDTFERSLTLSFYPILTRNEFSHEMVRGMAVGGTTGCITQCLTFPAEFVKTKMQLDGKMDAPRYQGNWDCVKQITRKNGVYGLYKGLPIALSGKLAAVSCRFGAAEYLKSKTVGETGVLSTQQKVICGFGAGIAEAVFAVTPFETIKVKYIQAQGSEEQSKPCGIIQETKNILKKEGAHGIYQGVTATVLKLGVDQMIKFVIMDLLKDFYKNRNDTKEVPLLILAMTGVTAASVAVFMSTPLDVVKTRMQSFQGRDFKNFVHCVKTIWKEEKLMGFYKGTLPRLSRGCVDLALTQVLYGMLSEQYNRLSNRD</sequence>
<gene>
    <name evidence="13" type="ORF">GCK72_025836</name>
</gene>
<dbReference type="AlphaFoldDB" id="A0A6A5G308"/>
<dbReference type="KEGG" id="crq:GCK72_025836"/>
<name>A0A6A5G308_CAERE</name>
<feature type="repeat" description="Solcar" evidence="10">
    <location>
        <begin position="220"/>
        <end position="305"/>
    </location>
</feature>
<dbReference type="PANTHER" id="PTHR45788">
    <property type="entry name" value="SUCCINATE/FUMARATE MITOCHONDRIAL TRANSPORTER-RELATED"/>
    <property type="match status" value="1"/>
</dbReference>
<dbReference type="Pfam" id="PF00153">
    <property type="entry name" value="Mito_carr"/>
    <property type="match status" value="3"/>
</dbReference>
<reference evidence="13 14" key="1">
    <citation type="submission" date="2019-12" db="EMBL/GenBank/DDBJ databases">
        <title>Chromosome-level assembly of the Caenorhabditis remanei genome.</title>
        <authorList>
            <person name="Teterina A.A."/>
            <person name="Willis J.H."/>
            <person name="Phillips P.C."/>
        </authorList>
    </citation>
    <scope>NUCLEOTIDE SEQUENCE [LARGE SCALE GENOMIC DNA]</scope>
    <source>
        <strain evidence="13 14">PX506</strain>
        <tissue evidence="13">Whole organism</tissue>
    </source>
</reference>
<dbReference type="GO" id="GO:0031966">
    <property type="term" value="C:mitochondrial membrane"/>
    <property type="evidence" value="ECO:0007669"/>
    <property type="project" value="UniProtKB-SubCell"/>
</dbReference>
<dbReference type="InterPro" id="IPR023395">
    <property type="entry name" value="MCP_dom_sf"/>
</dbReference>
<comment type="similarity">
    <text evidence="2 11">Belongs to the mitochondrial carrier (TC 2.A.29) family.</text>
</comment>
<feature type="transmembrane region" description="Helical" evidence="12">
    <location>
        <begin position="222"/>
        <end position="246"/>
    </location>
</feature>
<dbReference type="InterPro" id="IPR018108">
    <property type="entry name" value="MCP_transmembrane"/>
</dbReference>
<evidence type="ECO:0000256" key="9">
    <source>
        <dbReference type="ARBA" id="ARBA00042640"/>
    </source>
</evidence>
<evidence type="ECO:0000256" key="11">
    <source>
        <dbReference type="RuleBase" id="RU000488"/>
    </source>
</evidence>
<dbReference type="EMBL" id="WUAV01000006">
    <property type="protein sequence ID" value="KAF1749368.1"/>
    <property type="molecule type" value="Genomic_DNA"/>
</dbReference>
<protein>
    <recommendedName>
        <fullName evidence="9">Citrate transport protein</fullName>
    </recommendedName>
</protein>
<evidence type="ECO:0000256" key="5">
    <source>
        <dbReference type="ARBA" id="ARBA00022737"/>
    </source>
</evidence>
<keyword evidence="3 11" id="KW-0813">Transport</keyword>
<keyword evidence="4 10" id="KW-0812">Transmembrane</keyword>
<dbReference type="SUPFAM" id="SSF103506">
    <property type="entry name" value="Mitochondrial carrier"/>
    <property type="match status" value="1"/>
</dbReference>
<dbReference type="CTD" id="9817074"/>
<evidence type="ECO:0000313" key="14">
    <source>
        <dbReference type="Proteomes" id="UP000483820"/>
    </source>
</evidence>
<evidence type="ECO:0000256" key="7">
    <source>
        <dbReference type="ARBA" id="ARBA00023128"/>
    </source>
</evidence>
<comment type="subcellular location">
    <subcellularLocation>
        <location evidence="1">Mitochondrion membrane</location>
        <topology evidence="1">Multi-pass membrane protein</topology>
    </subcellularLocation>
</comment>
<keyword evidence="8 10" id="KW-0472">Membrane</keyword>
<evidence type="ECO:0000313" key="13">
    <source>
        <dbReference type="EMBL" id="KAF1749368.1"/>
    </source>
</evidence>
<dbReference type="FunFam" id="1.50.40.10:FF:000007">
    <property type="entry name" value="Mitochondrial tricarboxylate transport protein-like"/>
    <property type="match status" value="1"/>
</dbReference>
<dbReference type="PANTHER" id="PTHR45788:SF4">
    <property type="entry name" value="TRICARBOXYLATE TRANSPORT PROTEIN, MITOCHONDRIAL"/>
    <property type="match status" value="1"/>
</dbReference>
<dbReference type="PROSITE" id="PS50920">
    <property type="entry name" value="SOLCAR"/>
    <property type="match status" value="3"/>
</dbReference>
<dbReference type="GeneID" id="9817074"/>
<dbReference type="Proteomes" id="UP000483820">
    <property type="component" value="Chromosome X"/>
</dbReference>
<evidence type="ECO:0000256" key="6">
    <source>
        <dbReference type="ARBA" id="ARBA00022989"/>
    </source>
</evidence>
<dbReference type="InterPro" id="IPR002067">
    <property type="entry name" value="MCP"/>
</dbReference>
<organism evidence="13 14">
    <name type="scientific">Caenorhabditis remanei</name>
    <name type="common">Caenorhabditis vulgaris</name>
    <dbReference type="NCBI Taxonomy" id="31234"/>
    <lineage>
        <taxon>Eukaryota</taxon>
        <taxon>Metazoa</taxon>
        <taxon>Ecdysozoa</taxon>
        <taxon>Nematoda</taxon>
        <taxon>Chromadorea</taxon>
        <taxon>Rhabditida</taxon>
        <taxon>Rhabditina</taxon>
        <taxon>Rhabditomorpha</taxon>
        <taxon>Rhabditoidea</taxon>
        <taxon>Rhabditidae</taxon>
        <taxon>Peloderinae</taxon>
        <taxon>Caenorhabditis</taxon>
    </lineage>
</organism>
<evidence type="ECO:0000256" key="1">
    <source>
        <dbReference type="ARBA" id="ARBA00004225"/>
    </source>
</evidence>
<evidence type="ECO:0000256" key="10">
    <source>
        <dbReference type="PROSITE-ProRule" id="PRU00282"/>
    </source>
</evidence>
<comment type="caution">
    <text evidence="13">The sequence shown here is derived from an EMBL/GenBank/DDBJ whole genome shotgun (WGS) entry which is preliminary data.</text>
</comment>
<evidence type="ECO:0000256" key="12">
    <source>
        <dbReference type="SAM" id="Phobius"/>
    </source>
</evidence>
<feature type="repeat" description="Solcar" evidence="10">
    <location>
        <begin position="123"/>
        <end position="210"/>
    </location>
</feature>
<keyword evidence="7" id="KW-0496">Mitochondrion</keyword>
<dbReference type="Gene3D" id="1.50.40.10">
    <property type="entry name" value="Mitochondrial carrier domain"/>
    <property type="match status" value="1"/>
</dbReference>
<dbReference type="GO" id="GO:0006843">
    <property type="term" value="P:mitochondrial citrate transmembrane transport"/>
    <property type="evidence" value="ECO:0007669"/>
    <property type="project" value="TreeGrafter"/>
</dbReference>
<dbReference type="RefSeq" id="XP_003105591.2">
    <property type="nucleotide sequence ID" value="XM_003105543.2"/>
</dbReference>